<evidence type="ECO:0000313" key="1">
    <source>
        <dbReference type="EMBL" id="KAK5608412.1"/>
    </source>
</evidence>
<evidence type="ECO:0000313" key="2">
    <source>
        <dbReference type="Proteomes" id="UP001311232"/>
    </source>
</evidence>
<dbReference type="Proteomes" id="UP001311232">
    <property type="component" value="Unassembled WGS sequence"/>
</dbReference>
<dbReference type="AlphaFoldDB" id="A0AAV9RHM0"/>
<gene>
    <name evidence="1" type="ORF">CRENBAI_026182</name>
</gene>
<organism evidence="1 2">
    <name type="scientific">Crenichthys baileyi</name>
    <name type="common">White River springfish</name>
    <dbReference type="NCBI Taxonomy" id="28760"/>
    <lineage>
        <taxon>Eukaryota</taxon>
        <taxon>Metazoa</taxon>
        <taxon>Chordata</taxon>
        <taxon>Craniata</taxon>
        <taxon>Vertebrata</taxon>
        <taxon>Euteleostomi</taxon>
        <taxon>Actinopterygii</taxon>
        <taxon>Neopterygii</taxon>
        <taxon>Teleostei</taxon>
        <taxon>Neoteleostei</taxon>
        <taxon>Acanthomorphata</taxon>
        <taxon>Ovalentaria</taxon>
        <taxon>Atherinomorphae</taxon>
        <taxon>Cyprinodontiformes</taxon>
        <taxon>Goodeidae</taxon>
        <taxon>Crenichthys</taxon>
    </lineage>
</organism>
<protein>
    <submittedName>
        <fullName evidence="1">Uncharacterized protein</fullName>
    </submittedName>
</protein>
<reference evidence="1 2" key="1">
    <citation type="submission" date="2021-06" db="EMBL/GenBank/DDBJ databases">
        <authorList>
            <person name="Palmer J.M."/>
        </authorList>
    </citation>
    <scope>NUCLEOTIDE SEQUENCE [LARGE SCALE GENOMIC DNA]</scope>
    <source>
        <strain evidence="1 2">MEX-2019</strain>
        <tissue evidence="1">Muscle</tissue>
    </source>
</reference>
<accession>A0AAV9RHM0</accession>
<comment type="caution">
    <text evidence="1">The sequence shown here is derived from an EMBL/GenBank/DDBJ whole genome shotgun (WGS) entry which is preliminary data.</text>
</comment>
<sequence>YHRLQQRAVLARTTVLCAAMEMEEILLEADRHVRSQQACGKARWTRTSPLGH</sequence>
<keyword evidence="2" id="KW-1185">Reference proteome</keyword>
<feature type="non-terminal residue" evidence="1">
    <location>
        <position position="1"/>
    </location>
</feature>
<name>A0AAV9RHM0_9TELE</name>
<proteinExistence type="predicted"/>
<dbReference type="EMBL" id="JAHHUM010001815">
    <property type="protein sequence ID" value="KAK5608412.1"/>
    <property type="molecule type" value="Genomic_DNA"/>
</dbReference>